<keyword evidence="1" id="KW-1133">Transmembrane helix</keyword>
<keyword evidence="1" id="KW-0472">Membrane</keyword>
<comment type="caution">
    <text evidence="2">The sequence shown here is derived from an EMBL/GenBank/DDBJ whole genome shotgun (WGS) entry which is preliminary data.</text>
</comment>
<organism evidence="2 3">
    <name type="scientific">Novosphingobium album</name>
    <name type="common">ex Hu et al. 2023</name>
    <dbReference type="NCBI Taxonomy" id="2930093"/>
    <lineage>
        <taxon>Bacteria</taxon>
        <taxon>Pseudomonadati</taxon>
        <taxon>Pseudomonadota</taxon>
        <taxon>Alphaproteobacteria</taxon>
        <taxon>Sphingomonadales</taxon>
        <taxon>Sphingomonadaceae</taxon>
        <taxon>Novosphingobium</taxon>
    </lineage>
</organism>
<sequence>MGKIVLEHMILPFYRYADFRGRSRRKEFWSFGLLNIGVVAILAGLVFSTGFSHRALIQRAEFGGTLGIGTTAFFAILGIYSLAALVPSVAVNVRRLHDRGMSGWWCLGFVVLGVIPFLGWITSIGYLVVMSLPGTSGTNRFGDDPRDQAGLEVPA</sequence>
<dbReference type="EMBL" id="JALHLE010000007">
    <property type="protein sequence ID" value="MCJ2178157.1"/>
    <property type="molecule type" value="Genomic_DNA"/>
</dbReference>
<gene>
    <name evidence="2" type="ORF">MTR64_06255</name>
</gene>
<evidence type="ECO:0000256" key="1">
    <source>
        <dbReference type="SAM" id="Phobius"/>
    </source>
</evidence>
<dbReference type="PANTHER" id="PTHR34980:SF2">
    <property type="entry name" value="INNER MEMBRANE PROTEIN YHAH-RELATED"/>
    <property type="match status" value="1"/>
</dbReference>
<dbReference type="RefSeq" id="WP_243991933.1">
    <property type="nucleotide sequence ID" value="NZ_JALHLE010000007.1"/>
</dbReference>
<feature type="transmembrane region" description="Helical" evidence="1">
    <location>
        <begin position="105"/>
        <end position="129"/>
    </location>
</feature>
<evidence type="ECO:0000313" key="2">
    <source>
        <dbReference type="EMBL" id="MCJ2178157.1"/>
    </source>
</evidence>
<dbReference type="Proteomes" id="UP001162880">
    <property type="component" value="Unassembled WGS sequence"/>
</dbReference>
<reference evidence="2" key="1">
    <citation type="submission" date="2022-03" db="EMBL/GenBank/DDBJ databases">
        <title>Identification of a novel bacterium isolated from mangrove sediments.</title>
        <authorList>
            <person name="Pan X."/>
        </authorList>
    </citation>
    <scope>NUCLEOTIDE SEQUENCE</scope>
    <source>
        <strain evidence="2">B2580</strain>
    </source>
</reference>
<dbReference type="PANTHER" id="PTHR34980">
    <property type="entry name" value="INNER MEMBRANE PROTEIN-RELATED-RELATED"/>
    <property type="match status" value="1"/>
</dbReference>
<accession>A0ABT0AZC8</accession>
<evidence type="ECO:0000313" key="3">
    <source>
        <dbReference type="Proteomes" id="UP001162880"/>
    </source>
</evidence>
<feature type="transmembrane region" description="Helical" evidence="1">
    <location>
        <begin position="71"/>
        <end position="93"/>
    </location>
</feature>
<keyword evidence="3" id="KW-1185">Reference proteome</keyword>
<dbReference type="InterPro" id="IPR008523">
    <property type="entry name" value="DUF805"/>
</dbReference>
<feature type="transmembrane region" description="Helical" evidence="1">
    <location>
        <begin position="28"/>
        <end position="51"/>
    </location>
</feature>
<keyword evidence="1" id="KW-0812">Transmembrane</keyword>
<dbReference type="Pfam" id="PF05656">
    <property type="entry name" value="DUF805"/>
    <property type="match status" value="1"/>
</dbReference>
<name>A0ABT0AZC8_9SPHN</name>
<proteinExistence type="predicted"/>
<protein>
    <submittedName>
        <fullName evidence="2">DUF805 domain-containing protein</fullName>
    </submittedName>
</protein>